<proteinExistence type="predicted"/>
<keyword evidence="4" id="KW-1185">Reference proteome</keyword>
<dbReference type="InterPro" id="IPR036280">
    <property type="entry name" value="Multihaem_cyt_sf"/>
</dbReference>
<dbReference type="AlphaFoldDB" id="A0A6N6N5N8"/>
<dbReference type="PANTHER" id="PTHR35038">
    <property type="entry name" value="DISSIMILATORY SULFITE REDUCTASE SIRA"/>
    <property type="match status" value="1"/>
</dbReference>
<keyword evidence="1 2" id="KW-0732">Signal</keyword>
<evidence type="ECO:0000256" key="2">
    <source>
        <dbReference type="SAM" id="SignalP"/>
    </source>
</evidence>
<evidence type="ECO:0000313" key="4">
    <source>
        <dbReference type="Proteomes" id="UP000438699"/>
    </source>
</evidence>
<protein>
    <submittedName>
        <fullName evidence="3">Cytochrome c3 family protein</fullName>
    </submittedName>
</protein>
<name>A0A6N6N5N8_9BACT</name>
<sequence>MRIVLLGSLLLAGVCALAVGNTVAGDKPDKEECFATSLHHTTRGMGHWYNAADGFSAVTGVPYKDLGCKGCHVSSCNDCHLEKTENGYAYSTEKARDSNTCLKCHAREKATLGMDKARGIESVHMGSMECADCHSKREVHGDGTCYDSMRAPGALDTKCTNCHTAEGGDAPALPGTRSHTVHKDQLDCTACHVSNTMTCYNCHFGVLKETGKKSESFAAKAKDFLLLVKYDGKVTSGTLQTLVGPDNYPFVTYVPYFTHSVMAEGRTCEQCHATEAVSLLAQGKRYAPGTVKDGKVVFKTGVIPLAPELLDWPFLEKKQGKWTPFKPENKPLIQLGVYAEPFSAKELKAMKKKQVFKP</sequence>
<accession>A0A6N6N5N8</accession>
<dbReference type="EMBL" id="WAIE01000001">
    <property type="protein sequence ID" value="KAB1443203.1"/>
    <property type="molecule type" value="Genomic_DNA"/>
</dbReference>
<dbReference type="RefSeq" id="WP_151149535.1">
    <property type="nucleotide sequence ID" value="NZ_WAIE01000001.1"/>
</dbReference>
<evidence type="ECO:0000256" key="1">
    <source>
        <dbReference type="ARBA" id="ARBA00022729"/>
    </source>
</evidence>
<gene>
    <name evidence="3" type="ORF">F8A88_02760</name>
</gene>
<comment type="caution">
    <text evidence="3">The sequence shown here is derived from an EMBL/GenBank/DDBJ whole genome shotgun (WGS) entry which is preliminary data.</text>
</comment>
<dbReference type="SUPFAM" id="SSF48695">
    <property type="entry name" value="Multiheme cytochromes"/>
    <property type="match status" value="2"/>
</dbReference>
<reference evidence="3 4" key="1">
    <citation type="journal article" date="2017" name="Int. J. Syst. Evol. Microbiol.">
        <title>Desulfovibrio senegalensis sp. nov., a mesophilic sulfate reducer isolated from marine sediment.</title>
        <authorList>
            <person name="Thioye A."/>
            <person name="Gam Z.B.A."/>
            <person name="Mbengue M."/>
            <person name="Cayol J.L."/>
            <person name="Joseph-Bartoli M."/>
            <person name="Toure-Kane C."/>
            <person name="Labat M."/>
        </authorList>
    </citation>
    <scope>NUCLEOTIDE SEQUENCE [LARGE SCALE GENOMIC DNA]</scope>
    <source>
        <strain evidence="3 4">DSM 101509</strain>
    </source>
</reference>
<organism evidence="3 4">
    <name type="scientific">Pseudodesulfovibrio senegalensis</name>
    <dbReference type="NCBI Taxonomy" id="1721087"/>
    <lineage>
        <taxon>Bacteria</taxon>
        <taxon>Pseudomonadati</taxon>
        <taxon>Thermodesulfobacteriota</taxon>
        <taxon>Desulfovibrionia</taxon>
        <taxon>Desulfovibrionales</taxon>
        <taxon>Desulfovibrionaceae</taxon>
    </lineage>
</organism>
<evidence type="ECO:0000313" key="3">
    <source>
        <dbReference type="EMBL" id="KAB1443203.1"/>
    </source>
</evidence>
<dbReference type="OrthoDB" id="9783375at2"/>
<dbReference type="InterPro" id="IPR051829">
    <property type="entry name" value="Multiheme_Cytochr_ET"/>
</dbReference>
<feature type="signal peptide" evidence="2">
    <location>
        <begin position="1"/>
        <end position="24"/>
    </location>
</feature>
<feature type="chain" id="PRO_5027003741" evidence="2">
    <location>
        <begin position="25"/>
        <end position="358"/>
    </location>
</feature>
<dbReference type="Proteomes" id="UP000438699">
    <property type="component" value="Unassembled WGS sequence"/>
</dbReference>
<dbReference type="PANTHER" id="PTHR35038:SF8">
    <property type="entry name" value="C-TYPE POLYHEME CYTOCHROME OMCC"/>
    <property type="match status" value="1"/>
</dbReference>